<evidence type="ECO:0000256" key="3">
    <source>
        <dbReference type="ARBA" id="ARBA00022692"/>
    </source>
</evidence>
<dbReference type="STRING" id="838561.P344_04530"/>
<feature type="transmembrane region" description="Helical" evidence="6">
    <location>
        <begin position="108"/>
        <end position="129"/>
    </location>
</feature>
<dbReference type="AlphaFoldDB" id="W0GRJ0"/>
<proteinExistence type="predicted"/>
<protein>
    <recommendedName>
        <fullName evidence="7">ABC3 transporter permease C-terminal domain-containing protein</fullName>
    </recommendedName>
</protein>
<name>W0GRJ0_9MOLU</name>
<evidence type="ECO:0000256" key="4">
    <source>
        <dbReference type="ARBA" id="ARBA00022989"/>
    </source>
</evidence>
<dbReference type="Pfam" id="PF02687">
    <property type="entry name" value="FtsX"/>
    <property type="match status" value="1"/>
</dbReference>
<keyword evidence="5 6" id="KW-0472">Membrane</keyword>
<feature type="transmembrane region" description="Helical" evidence="6">
    <location>
        <begin position="12"/>
        <end position="42"/>
    </location>
</feature>
<dbReference type="KEGG" id="smir:SMM_0754"/>
<sequence length="151" mass="17734">MFKFAIFQFKKNCPLSIAIYCTLFIGALFIGTFLNLLIASFISSAQPKATNTTLFFIIYFGLVILISLLIIKIILKLNFNLKLEQYMNLRIIGFRIGQIRYLVFLENIIFLVPILALAFGLSFLGIRIWDLLFECDLKWCNFPFWWIIYNY</sequence>
<gene>
    <name evidence="8" type="ORF">P344_04530</name>
</gene>
<evidence type="ECO:0000259" key="7">
    <source>
        <dbReference type="Pfam" id="PF02687"/>
    </source>
</evidence>
<evidence type="ECO:0000256" key="5">
    <source>
        <dbReference type="ARBA" id="ARBA00023136"/>
    </source>
</evidence>
<evidence type="ECO:0000256" key="2">
    <source>
        <dbReference type="ARBA" id="ARBA00022475"/>
    </source>
</evidence>
<feature type="domain" description="ABC3 transporter permease C-terminal" evidence="7">
    <location>
        <begin position="58"/>
        <end position="147"/>
    </location>
</feature>
<accession>W0GRJ0</accession>
<evidence type="ECO:0000313" key="8">
    <source>
        <dbReference type="EMBL" id="AHI58228.1"/>
    </source>
</evidence>
<evidence type="ECO:0000313" key="9">
    <source>
        <dbReference type="Proteomes" id="UP000019260"/>
    </source>
</evidence>
<organism evidence="8 9">
    <name type="scientific">Spiroplasma mirum ATCC 29335</name>
    <dbReference type="NCBI Taxonomy" id="838561"/>
    <lineage>
        <taxon>Bacteria</taxon>
        <taxon>Bacillati</taxon>
        <taxon>Mycoplasmatota</taxon>
        <taxon>Mollicutes</taxon>
        <taxon>Entomoplasmatales</taxon>
        <taxon>Spiroplasmataceae</taxon>
        <taxon>Spiroplasma</taxon>
    </lineage>
</organism>
<keyword evidence="9" id="KW-1185">Reference proteome</keyword>
<dbReference type="InterPro" id="IPR003838">
    <property type="entry name" value="ABC3_permease_C"/>
</dbReference>
<dbReference type="KEGG" id="smia:P344_04530"/>
<keyword evidence="3 6" id="KW-0812">Transmembrane</keyword>
<dbReference type="PATRIC" id="fig|838561.3.peg.864"/>
<dbReference type="EMBL" id="CP006720">
    <property type="protein sequence ID" value="AHI58228.1"/>
    <property type="molecule type" value="Genomic_DNA"/>
</dbReference>
<evidence type="ECO:0000256" key="1">
    <source>
        <dbReference type="ARBA" id="ARBA00004651"/>
    </source>
</evidence>
<keyword evidence="2" id="KW-1003">Cell membrane</keyword>
<evidence type="ECO:0000256" key="6">
    <source>
        <dbReference type="SAM" id="Phobius"/>
    </source>
</evidence>
<keyword evidence="4 6" id="KW-1133">Transmembrane helix</keyword>
<feature type="transmembrane region" description="Helical" evidence="6">
    <location>
        <begin position="54"/>
        <end position="75"/>
    </location>
</feature>
<dbReference type="HOGENOM" id="CLU_1730256_0_0_14"/>
<reference evidence="8 9" key="1">
    <citation type="submission" date="2013-09" db="EMBL/GenBank/DDBJ databases">
        <title>Complete genome sequence of Spiroplasma mirum suckling mouse cataract agent.</title>
        <authorList>
            <person name="Landry C.A."/>
            <person name="Bastian F.O."/>
            <person name="Thune R.L."/>
        </authorList>
    </citation>
    <scope>NUCLEOTIDE SEQUENCE [LARGE SCALE GENOMIC DNA]</scope>
    <source>
        <strain evidence="8 9">SMCA</strain>
    </source>
</reference>
<comment type="subcellular location">
    <subcellularLocation>
        <location evidence="1">Cell membrane</location>
        <topology evidence="1">Multi-pass membrane protein</topology>
    </subcellularLocation>
</comment>
<dbReference type="Proteomes" id="UP000019260">
    <property type="component" value="Chromosome"/>
</dbReference>